<gene>
    <name evidence="1" type="ORF">IPOD504_LOCUS2800</name>
</gene>
<proteinExistence type="predicted"/>
<sequence>MHTPLSVRHRIGPDTFSRRAVTGRLGLEAYHYEPSCRVSHHTNTTFIPNRVEHTLQHRRSGHVPRSS</sequence>
<evidence type="ECO:0000313" key="1">
    <source>
        <dbReference type="EMBL" id="CAH2040774.1"/>
    </source>
</evidence>
<dbReference type="Proteomes" id="UP000837857">
    <property type="component" value="Chromosome 12"/>
</dbReference>
<reference evidence="1" key="1">
    <citation type="submission" date="2022-03" db="EMBL/GenBank/DDBJ databases">
        <authorList>
            <person name="Martin H S."/>
        </authorList>
    </citation>
    <scope>NUCLEOTIDE SEQUENCE</scope>
</reference>
<keyword evidence="2" id="KW-1185">Reference proteome</keyword>
<name>A0ABN8HXV0_9NEOP</name>
<evidence type="ECO:0000313" key="2">
    <source>
        <dbReference type="Proteomes" id="UP000837857"/>
    </source>
</evidence>
<organism evidence="1 2">
    <name type="scientific">Iphiclides podalirius</name>
    <name type="common">scarce swallowtail</name>
    <dbReference type="NCBI Taxonomy" id="110791"/>
    <lineage>
        <taxon>Eukaryota</taxon>
        <taxon>Metazoa</taxon>
        <taxon>Ecdysozoa</taxon>
        <taxon>Arthropoda</taxon>
        <taxon>Hexapoda</taxon>
        <taxon>Insecta</taxon>
        <taxon>Pterygota</taxon>
        <taxon>Neoptera</taxon>
        <taxon>Endopterygota</taxon>
        <taxon>Lepidoptera</taxon>
        <taxon>Glossata</taxon>
        <taxon>Ditrysia</taxon>
        <taxon>Papilionoidea</taxon>
        <taxon>Papilionidae</taxon>
        <taxon>Papilioninae</taxon>
        <taxon>Iphiclides</taxon>
    </lineage>
</organism>
<dbReference type="EMBL" id="OW152824">
    <property type="protein sequence ID" value="CAH2040774.1"/>
    <property type="molecule type" value="Genomic_DNA"/>
</dbReference>
<feature type="non-terminal residue" evidence="1">
    <location>
        <position position="67"/>
    </location>
</feature>
<protein>
    <submittedName>
        <fullName evidence="1">Uncharacterized protein</fullName>
    </submittedName>
</protein>
<accession>A0ABN8HXV0</accession>